<evidence type="ECO:0000313" key="1">
    <source>
        <dbReference type="EMBL" id="KZS04143.1"/>
    </source>
</evidence>
<dbReference type="PANTHER" id="PTHR47501:SF5">
    <property type="entry name" value="HAT C-TERMINAL DIMERISATION DOMAIN-CONTAINING PROTEIN"/>
    <property type="match status" value="1"/>
</dbReference>
<name>A0A164LIJ3_9CRUS</name>
<dbReference type="STRING" id="35525.A0A164LIJ3"/>
<comment type="caution">
    <text evidence="1">The sequence shown here is derived from an EMBL/GenBank/DDBJ whole genome shotgun (WGS) entry which is preliminary data.</text>
</comment>
<accession>A0A164LIJ3</accession>
<dbReference type="Proteomes" id="UP000076858">
    <property type="component" value="Unassembled WGS sequence"/>
</dbReference>
<evidence type="ECO:0000313" key="2">
    <source>
        <dbReference type="Proteomes" id="UP000076858"/>
    </source>
</evidence>
<dbReference type="SUPFAM" id="SSF53098">
    <property type="entry name" value="Ribonuclease H-like"/>
    <property type="match status" value="1"/>
</dbReference>
<gene>
    <name evidence="1" type="ORF">APZ42_032989</name>
</gene>
<dbReference type="AlphaFoldDB" id="A0A164LIJ3"/>
<organism evidence="1 2">
    <name type="scientific">Daphnia magna</name>
    <dbReference type="NCBI Taxonomy" id="35525"/>
    <lineage>
        <taxon>Eukaryota</taxon>
        <taxon>Metazoa</taxon>
        <taxon>Ecdysozoa</taxon>
        <taxon>Arthropoda</taxon>
        <taxon>Crustacea</taxon>
        <taxon>Branchiopoda</taxon>
        <taxon>Diplostraca</taxon>
        <taxon>Cladocera</taxon>
        <taxon>Anomopoda</taxon>
        <taxon>Daphniidae</taxon>
        <taxon>Daphnia</taxon>
    </lineage>
</organism>
<protein>
    <recommendedName>
        <fullName evidence="3">HAT C-terminal dimerisation domain-containing protein</fullName>
    </recommendedName>
</protein>
<dbReference type="InterPro" id="IPR012337">
    <property type="entry name" value="RNaseH-like_sf"/>
</dbReference>
<evidence type="ECO:0008006" key="3">
    <source>
        <dbReference type="Google" id="ProtNLM"/>
    </source>
</evidence>
<keyword evidence="2" id="KW-1185">Reference proteome</keyword>
<proteinExistence type="predicted"/>
<dbReference type="OrthoDB" id="6382070at2759"/>
<dbReference type="PANTHER" id="PTHR47501">
    <property type="entry name" value="TRANSPOSASE-RELATED"/>
    <property type="match status" value="1"/>
</dbReference>
<dbReference type="EMBL" id="LRGB01003129">
    <property type="protein sequence ID" value="KZS04143.1"/>
    <property type="molecule type" value="Genomic_DNA"/>
</dbReference>
<reference evidence="1 2" key="1">
    <citation type="submission" date="2016-03" db="EMBL/GenBank/DDBJ databases">
        <title>EvidentialGene: Evidence-directed Construction of Genes on Genomes.</title>
        <authorList>
            <person name="Gilbert D.G."/>
            <person name="Choi J.-H."/>
            <person name="Mockaitis K."/>
            <person name="Colbourne J."/>
            <person name="Pfrender M."/>
        </authorList>
    </citation>
    <scope>NUCLEOTIDE SEQUENCE [LARGE SCALE GENOMIC DNA]</scope>
    <source>
        <strain evidence="1 2">Xinb3</strain>
        <tissue evidence="1">Complete organism</tissue>
    </source>
</reference>
<sequence length="509" mass="58952">MGLCFQKIHTKDDLEKFNVLCCELDNDKPQTPIPEQLGKLSTQRKLSFSGYQKIITQKMLDDYILEYLCEAVLPVYHTERYDFRKFVSRLCPRLKIKSRGYYRKIISSTFEKKKSALKELLVAGTWVCTTADCWSSRRKSFLGMTIYWITADLKRASYCLAIRRVIGKRDYEILAKLLESIHEEFGITCKVVATILIAAKMTKTTLQHQVEYNCLKRKNIARISRNPKTNLTLSSLLLMFSVIRMMLRKSILFLLIGNVAETLDVLQSDLKLSIGYLLPPLTILKKKMIAMQQKRRIIHCKPFIANIISGIDWHFSHCFEDDDLILASLLHPKFKLNWVNEADKSSVTEKIENFYENFSQDSSSGKSVNRFDSLIMSELSEDSDFSCPTKRKKIFSHLTLQLQKKTFSEVAAFLGDSSTSISSLMKHPKLKLLFIKYNAPFTSSASVERLFSVGRSIFRPTRNRLSDTNFEKNFVFKSKQAFVDCVRIAFVKKLQVSYWKVDIITPRWH</sequence>